<keyword evidence="3" id="KW-1185">Reference proteome</keyword>
<reference evidence="2 3" key="1">
    <citation type="submission" date="2019-04" db="EMBL/GenBank/DDBJ databases">
        <title>Draft genome of the big-headed turtle Platysternon megacephalum.</title>
        <authorList>
            <person name="Gong S."/>
        </authorList>
    </citation>
    <scope>NUCLEOTIDE SEQUENCE [LARGE SCALE GENOMIC DNA]</scope>
    <source>
        <strain evidence="2">DO16091913</strain>
        <tissue evidence="2">Muscle</tissue>
    </source>
</reference>
<name>A0A4D9ELW4_9SAUR</name>
<comment type="caution">
    <text evidence="2">The sequence shown here is derived from an EMBL/GenBank/DDBJ whole genome shotgun (WGS) entry which is preliminary data.</text>
</comment>
<protein>
    <submittedName>
        <fullName evidence="2">Pyridoxine-5'-phosphate oxidase</fullName>
    </submittedName>
</protein>
<gene>
    <name evidence="2" type="ORF">DR999_PMT05479</name>
</gene>
<sequence>MEAEEKQEGLRPLEEQRQQEEYSLMELFHFESEIQERTRKQQDQQKEQAKLQKEENRDRWRNLCYITQNQRFSKPWVSSYFKNIPMYIYCQPIVQASQRVKNRKI</sequence>
<reference evidence="2 3" key="2">
    <citation type="submission" date="2019-04" db="EMBL/GenBank/DDBJ databases">
        <title>The genome sequence of big-headed turtle.</title>
        <authorList>
            <person name="Gong S."/>
        </authorList>
    </citation>
    <scope>NUCLEOTIDE SEQUENCE [LARGE SCALE GENOMIC DNA]</scope>
    <source>
        <strain evidence="2">DO16091913</strain>
        <tissue evidence="2">Muscle</tissue>
    </source>
</reference>
<organism evidence="2 3">
    <name type="scientific">Platysternon megacephalum</name>
    <name type="common">big-headed turtle</name>
    <dbReference type="NCBI Taxonomy" id="55544"/>
    <lineage>
        <taxon>Eukaryota</taxon>
        <taxon>Metazoa</taxon>
        <taxon>Chordata</taxon>
        <taxon>Craniata</taxon>
        <taxon>Vertebrata</taxon>
        <taxon>Euteleostomi</taxon>
        <taxon>Archelosauria</taxon>
        <taxon>Testudinata</taxon>
        <taxon>Testudines</taxon>
        <taxon>Cryptodira</taxon>
        <taxon>Durocryptodira</taxon>
        <taxon>Testudinoidea</taxon>
        <taxon>Platysternidae</taxon>
        <taxon>Platysternon</taxon>
    </lineage>
</organism>
<evidence type="ECO:0000256" key="1">
    <source>
        <dbReference type="SAM" id="MobiDB-lite"/>
    </source>
</evidence>
<dbReference type="OrthoDB" id="8960149at2759"/>
<proteinExistence type="predicted"/>
<dbReference type="Proteomes" id="UP000297703">
    <property type="component" value="Unassembled WGS sequence"/>
</dbReference>
<feature type="region of interest" description="Disordered" evidence="1">
    <location>
        <begin position="35"/>
        <end position="56"/>
    </location>
</feature>
<evidence type="ECO:0000313" key="2">
    <source>
        <dbReference type="EMBL" id="TFK11256.1"/>
    </source>
</evidence>
<evidence type="ECO:0000313" key="3">
    <source>
        <dbReference type="Proteomes" id="UP000297703"/>
    </source>
</evidence>
<dbReference type="EMBL" id="QXTE01000034">
    <property type="protein sequence ID" value="TFK11256.1"/>
    <property type="molecule type" value="Genomic_DNA"/>
</dbReference>
<accession>A0A4D9ELW4</accession>
<dbReference type="AlphaFoldDB" id="A0A4D9ELW4"/>